<evidence type="ECO:0000256" key="5">
    <source>
        <dbReference type="ARBA" id="ARBA00023136"/>
    </source>
</evidence>
<dbReference type="GO" id="GO:0005886">
    <property type="term" value="C:plasma membrane"/>
    <property type="evidence" value="ECO:0007669"/>
    <property type="project" value="UniProtKB-SubCell"/>
</dbReference>
<gene>
    <name evidence="10" type="primary">macB_6</name>
    <name evidence="10" type="ORF">OXPF_18780</name>
</gene>
<evidence type="ECO:0000256" key="4">
    <source>
        <dbReference type="ARBA" id="ARBA00022989"/>
    </source>
</evidence>
<sequence length="390" mass="42043">MFAESIKMSWNNITHNKMRSFLTVLGVVIGVSSIIALITIVQGATGSITSQITSLGADKINIQVIGTRIKRGLNEKDLDRIMDVNYISGISPTVSGKTSIVAGEKVKDDVSIQGRNEVYFNREKDSLLTGREISILDVENKNQVAVLGSDIAKEFFFGENPIGRKMIINGYTANVIGVMAPKSDSLTGPGNDVIIIPYTFSMKSLGTGYITNIDVYMTDASKSEAIINDIKRILNSAFNYREDTFSIFNMQDMLDVLNNITGMMTLLLAGIASISLLVGGIGIMNMMLVSVTERTAEIGLRKALGAEPLQIQLQFLIESVFISLFGGIIGLILGILIALAASYMMEFSLAITASTILLAVGFAASVGIVFGLVPARKASRLNPIDALRHV</sequence>
<feature type="transmembrane region" description="Helical" evidence="7">
    <location>
        <begin position="21"/>
        <end position="41"/>
    </location>
</feature>
<feature type="domain" description="ABC3 transporter permease C-terminal" evidence="8">
    <location>
        <begin position="271"/>
        <end position="383"/>
    </location>
</feature>
<keyword evidence="10" id="KW-0378">Hydrolase</keyword>
<evidence type="ECO:0000313" key="11">
    <source>
        <dbReference type="Proteomes" id="UP000050326"/>
    </source>
</evidence>
<evidence type="ECO:0000256" key="6">
    <source>
        <dbReference type="ARBA" id="ARBA00038076"/>
    </source>
</evidence>
<dbReference type="EC" id="3.6.3.-" evidence="10"/>
<evidence type="ECO:0000256" key="7">
    <source>
        <dbReference type="SAM" id="Phobius"/>
    </source>
</evidence>
<comment type="subcellular location">
    <subcellularLocation>
        <location evidence="1">Cell membrane</location>
        <topology evidence="1">Multi-pass membrane protein</topology>
    </subcellularLocation>
</comment>
<evidence type="ECO:0000259" key="9">
    <source>
        <dbReference type="Pfam" id="PF12704"/>
    </source>
</evidence>
<feature type="transmembrane region" description="Helical" evidence="7">
    <location>
        <begin position="347"/>
        <end position="373"/>
    </location>
</feature>
<dbReference type="InterPro" id="IPR003838">
    <property type="entry name" value="ABC3_permease_C"/>
</dbReference>
<comment type="caution">
    <text evidence="10">The sequence shown here is derived from an EMBL/GenBank/DDBJ whole genome shotgun (WGS) entry which is preliminary data.</text>
</comment>
<feature type="transmembrane region" description="Helical" evidence="7">
    <location>
        <begin position="320"/>
        <end position="341"/>
    </location>
</feature>
<evidence type="ECO:0000256" key="1">
    <source>
        <dbReference type="ARBA" id="ARBA00004651"/>
    </source>
</evidence>
<dbReference type="PATRIC" id="fig|36849.3.peg.1978"/>
<proteinExistence type="inferred from homology"/>
<feature type="domain" description="MacB-like periplasmic core" evidence="9">
    <location>
        <begin position="20"/>
        <end position="232"/>
    </location>
</feature>
<dbReference type="EMBL" id="LKET01000029">
    <property type="protein sequence ID" value="KPU44792.1"/>
    <property type="molecule type" value="Genomic_DNA"/>
</dbReference>
<dbReference type="PANTHER" id="PTHR30572">
    <property type="entry name" value="MEMBRANE COMPONENT OF TRANSPORTER-RELATED"/>
    <property type="match status" value="1"/>
</dbReference>
<keyword evidence="10" id="KW-0067">ATP-binding</keyword>
<evidence type="ECO:0000256" key="3">
    <source>
        <dbReference type="ARBA" id="ARBA00022692"/>
    </source>
</evidence>
<dbReference type="GO" id="GO:0016787">
    <property type="term" value="F:hydrolase activity"/>
    <property type="evidence" value="ECO:0007669"/>
    <property type="project" value="UniProtKB-KW"/>
</dbReference>
<keyword evidence="4 7" id="KW-1133">Transmembrane helix</keyword>
<keyword evidence="11" id="KW-1185">Reference proteome</keyword>
<protein>
    <submittedName>
        <fullName evidence="10">Macrolide export ATP-binding/permease protein MacB</fullName>
        <ecNumber evidence="10">3.6.3.-</ecNumber>
    </submittedName>
</protein>
<dbReference type="GO" id="GO:0005524">
    <property type="term" value="F:ATP binding"/>
    <property type="evidence" value="ECO:0007669"/>
    <property type="project" value="UniProtKB-KW"/>
</dbReference>
<dbReference type="Proteomes" id="UP000050326">
    <property type="component" value="Unassembled WGS sequence"/>
</dbReference>
<keyword evidence="5 7" id="KW-0472">Membrane</keyword>
<dbReference type="AlphaFoldDB" id="A0A0N8NTG8"/>
<keyword evidence="2" id="KW-1003">Cell membrane</keyword>
<dbReference type="STRING" id="36849.OXPF_18780"/>
<dbReference type="OrthoDB" id="9770036at2"/>
<accession>A0A0N8NTG8</accession>
<organism evidence="10 11">
    <name type="scientific">Oxobacter pfennigii</name>
    <dbReference type="NCBI Taxonomy" id="36849"/>
    <lineage>
        <taxon>Bacteria</taxon>
        <taxon>Bacillati</taxon>
        <taxon>Bacillota</taxon>
        <taxon>Clostridia</taxon>
        <taxon>Eubacteriales</taxon>
        <taxon>Clostridiaceae</taxon>
        <taxon>Oxobacter</taxon>
    </lineage>
</organism>
<evidence type="ECO:0000259" key="8">
    <source>
        <dbReference type="Pfam" id="PF02687"/>
    </source>
</evidence>
<dbReference type="InterPro" id="IPR050250">
    <property type="entry name" value="Macrolide_Exporter_MacB"/>
</dbReference>
<keyword evidence="3 7" id="KW-0812">Transmembrane</keyword>
<dbReference type="Pfam" id="PF12704">
    <property type="entry name" value="MacB_PCD"/>
    <property type="match status" value="1"/>
</dbReference>
<name>A0A0N8NTG8_9CLOT</name>
<keyword evidence="10" id="KW-0547">Nucleotide-binding</keyword>
<reference evidence="10 11" key="1">
    <citation type="submission" date="2015-09" db="EMBL/GenBank/DDBJ databases">
        <title>Genome sequence of Oxobacter pfennigii DSM 3222.</title>
        <authorList>
            <person name="Poehlein A."/>
            <person name="Bengelsdorf F.R."/>
            <person name="Schiel-Bengelsdorf B."/>
            <person name="Duerre P."/>
            <person name="Daniel R."/>
        </authorList>
    </citation>
    <scope>NUCLEOTIDE SEQUENCE [LARGE SCALE GENOMIC DNA]</scope>
    <source>
        <strain evidence="10 11">DSM 3222</strain>
    </source>
</reference>
<evidence type="ECO:0000313" key="10">
    <source>
        <dbReference type="EMBL" id="KPU44792.1"/>
    </source>
</evidence>
<dbReference type="RefSeq" id="WP_152967732.1">
    <property type="nucleotide sequence ID" value="NZ_LKET01000029.1"/>
</dbReference>
<dbReference type="Pfam" id="PF02687">
    <property type="entry name" value="FtsX"/>
    <property type="match status" value="1"/>
</dbReference>
<feature type="transmembrane region" description="Helical" evidence="7">
    <location>
        <begin position="260"/>
        <end position="284"/>
    </location>
</feature>
<comment type="similarity">
    <text evidence="6">Belongs to the ABC-4 integral membrane protein family.</text>
</comment>
<dbReference type="PANTHER" id="PTHR30572:SF4">
    <property type="entry name" value="ABC TRANSPORTER PERMEASE YTRF"/>
    <property type="match status" value="1"/>
</dbReference>
<evidence type="ECO:0000256" key="2">
    <source>
        <dbReference type="ARBA" id="ARBA00022475"/>
    </source>
</evidence>
<dbReference type="GO" id="GO:0022857">
    <property type="term" value="F:transmembrane transporter activity"/>
    <property type="evidence" value="ECO:0007669"/>
    <property type="project" value="TreeGrafter"/>
</dbReference>
<dbReference type="InterPro" id="IPR025857">
    <property type="entry name" value="MacB_PCD"/>
</dbReference>